<dbReference type="PANTHER" id="PTHR38248">
    <property type="entry name" value="FUNK1 6"/>
    <property type="match status" value="1"/>
</dbReference>
<organism evidence="2 3">
    <name type="scientific">Ephemerocybe angulata</name>
    <dbReference type="NCBI Taxonomy" id="980116"/>
    <lineage>
        <taxon>Eukaryota</taxon>
        <taxon>Fungi</taxon>
        <taxon>Dikarya</taxon>
        <taxon>Basidiomycota</taxon>
        <taxon>Agaricomycotina</taxon>
        <taxon>Agaricomycetes</taxon>
        <taxon>Agaricomycetidae</taxon>
        <taxon>Agaricales</taxon>
        <taxon>Agaricineae</taxon>
        <taxon>Psathyrellaceae</taxon>
        <taxon>Ephemerocybe</taxon>
    </lineage>
</organism>
<dbReference type="EMBL" id="JACGCI010000011">
    <property type="protein sequence ID" value="KAF6760822.1"/>
    <property type="molecule type" value="Genomic_DNA"/>
</dbReference>
<comment type="caution">
    <text evidence="2">The sequence shown here is derived from an EMBL/GenBank/DDBJ whole genome shotgun (WGS) entry which is preliminary data.</text>
</comment>
<protein>
    <recommendedName>
        <fullName evidence="1">Fungal-type protein kinase domain-containing protein</fullName>
    </recommendedName>
</protein>
<gene>
    <name evidence="2" type="ORF">DFP72DRAFT_804516</name>
</gene>
<dbReference type="Pfam" id="PF17667">
    <property type="entry name" value="Pkinase_fungal"/>
    <property type="match status" value="1"/>
</dbReference>
<accession>A0A8H6IAH5</accession>
<dbReference type="AlphaFoldDB" id="A0A8H6IAH5"/>
<dbReference type="InterPro" id="IPR040976">
    <property type="entry name" value="Pkinase_fungal"/>
</dbReference>
<evidence type="ECO:0000259" key="1">
    <source>
        <dbReference type="Pfam" id="PF17667"/>
    </source>
</evidence>
<evidence type="ECO:0000313" key="2">
    <source>
        <dbReference type="EMBL" id="KAF6760822.1"/>
    </source>
</evidence>
<dbReference type="PANTHER" id="PTHR38248:SF2">
    <property type="entry name" value="FUNK1 11"/>
    <property type="match status" value="1"/>
</dbReference>
<dbReference type="SUPFAM" id="SSF56112">
    <property type="entry name" value="Protein kinase-like (PK-like)"/>
    <property type="match status" value="1"/>
</dbReference>
<proteinExistence type="predicted"/>
<feature type="domain" description="Fungal-type protein kinase" evidence="1">
    <location>
        <begin position="13"/>
        <end position="262"/>
    </location>
</feature>
<sequence length="262" mass="29003">MWNCALKGLIQVVGLDTSIQWETNKAGLKSKGTISFVDASSGKPVTYNLNMEEPPLFRYAIRGTGTTCWSAFDEKGGRVTIKDSWRADGRTPERVYLQMAKDLEGVATEVLAYADNLAQTKSYRPEECHFADRFFNRTLARVVIRSLGPPVTDFTSQKQAIAAVGDSIRGHRDLFNIGILHREITPGNIRLVQGSGPGKLSAVLFNLDMAIGNEEDKPHLSPEGRTGDQLFLSISIINQSIKSQARAAQDYLDDLEAFFYVL</sequence>
<dbReference type="Proteomes" id="UP000521943">
    <property type="component" value="Unassembled WGS sequence"/>
</dbReference>
<dbReference type="OrthoDB" id="5584477at2759"/>
<keyword evidence="3" id="KW-1185">Reference proteome</keyword>
<dbReference type="InterPro" id="IPR011009">
    <property type="entry name" value="Kinase-like_dom_sf"/>
</dbReference>
<evidence type="ECO:0000313" key="3">
    <source>
        <dbReference type="Proteomes" id="UP000521943"/>
    </source>
</evidence>
<name>A0A8H6IAH5_9AGAR</name>
<reference evidence="2 3" key="1">
    <citation type="submission" date="2020-07" db="EMBL/GenBank/DDBJ databases">
        <title>Comparative genomics of pyrophilous fungi reveals a link between fire events and developmental genes.</title>
        <authorList>
            <consortium name="DOE Joint Genome Institute"/>
            <person name="Steindorff A.S."/>
            <person name="Carver A."/>
            <person name="Calhoun S."/>
            <person name="Stillman K."/>
            <person name="Liu H."/>
            <person name="Lipzen A."/>
            <person name="Pangilinan J."/>
            <person name="Labutti K."/>
            <person name="Bruns T.D."/>
            <person name="Grigoriev I.V."/>
        </authorList>
    </citation>
    <scope>NUCLEOTIDE SEQUENCE [LARGE SCALE GENOMIC DNA]</scope>
    <source>
        <strain evidence="2 3">CBS 144469</strain>
    </source>
</reference>
<feature type="non-terminal residue" evidence="2">
    <location>
        <position position="262"/>
    </location>
</feature>